<dbReference type="EMBL" id="QJSA01000003">
    <property type="protein sequence ID" value="RHW22312.1"/>
    <property type="molecule type" value="Genomic_DNA"/>
</dbReference>
<keyword evidence="3" id="KW-1185">Reference proteome</keyword>
<name>A0A396S3R7_9PSED</name>
<comment type="caution">
    <text evidence="2">The sequence shown here is derived from an EMBL/GenBank/DDBJ whole genome shotgun (WGS) entry which is preliminary data.</text>
</comment>
<dbReference type="Proteomes" id="UP000265745">
    <property type="component" value="Unassembled WGS sequence"/>
</dbReference>
<evidence type="ECO:0000256" key="1">
    <source>
        <dbReference type="SAM" id="MobiDB-lite"/>
    </source>
</evidence>
<proteinExistence type="predicted"/>
<evidence type="ECO:0000313" key="2">
    <source>
        <dbReference type="EMBL" id="RHW22312.1"/>
    </source>
</evidence>
<gene>
    <name evidence="2" type="ORF">C2846_04640</name>
</gene>
<organism evidence="2 3">
    <name type="scientific">Pseudomonas jilinensis</name>
    <dbReference type="NCBI Taxonomy" id="2078689"/>
    <lineage>
        <taxon>Bacteria</taxon>
        <taxon>Pseudomonadati</taxon>
        <taxon>Pseudomonadota</taxon>
        <taxon>Gammaproteobacteria</taxon>
        <taxon>Pseudomonadales</taxon>
        <taxon>Pseudomonadaceae</taxon>
        <taxon>Pseudomonas</taxon>
    </lineage>
</organism>
<accession>A0A396S3R7</accession>
<feature type="region of interest" description="Disordered" evidence="1">
    <location>
        <begin position="1"/>
        <end position="32"/>
    </location>
</feature>
<dbReference type="AlphaFoldDB" id="A0A396S3R7"/>
<protein>
    <submittedName>
        <fullName evidence="2">Uncharacterized protein</fullName>
    </submittedName>
</protein>
<sequence length="292" mass="33000">MIMNTGAEMPNITQKKEKSNRSRGRPARHESERMKTIAWYHFLAGERAPAEMCDWMPFEDIDQATIYRYRRGDISPRADILCANCEVFQAARTVFEVGPLMVPLWDALWGSITPHDFRMADCLMPGGEWPEGGLSQFFFEDVILARVFAFQTKCLRGRPDSVVAELECFVTAIRVVRAWDVLGQIKSTALRILLEGLMSMPGTREILSRHGLVTPLKDWISEYFGSGSAAPANTVYWAPWMTDQNELLKQQLCAEQQRMVVAKSLRAQLFQGDAAEPDDFSVAGVGDDSTWH</sequence>
<reference evidence="2 3" key="1">
    <citation type="submission" date="2018-06" db="EMBL/GenBank/DDBJ databases">
        <title>Pseudomonas jilinensis sp. nov., isolated from the production water of Jilin Oilfield in China.</title>
        <authorList>
            <person name="Wang J."/>
        </authorList>
    </citation>
    <scope>NUCLEOTIDE SEQUENCE [LARGE SCALE GENOMIC DNA]</scope>
    <source>
        <strain evidence="2 3">JS15-10A1</strain>
    </source>
</reference>
<evidence type="ECO:0000313" key="3">
    <source>
        <dbReference type="Proteomes" id="UP000265745"/>
    </source>
</evidence>